<dbReference type="SMART" id="SM00421">
    <property type="entry name" value="HTH_LUXR"/>
    <property type="match status" value="1"/>
</dbReference>
<organism evidence="8 9">
    <name type="scientific">Sinosporangium siamense</name>
    <dbReference type="NCBI Taxonomy" id="1367973"/>
    <lineage>
        <taxon>Bacteria</taxon>
        <taxon>Bacillati</taxon>
        <taxon>Actinomycetota</taxon>
        <taxon>Actinomycetes</taxon>
        <taxon>Streptosporangiales</taxon>
        <taxon>Streptosporangiaceae</taxon>
        <taxon>Sinosporangium</taxon>
    </lineage>
</organism>
<dbReference type="Pfam" id="PF00196">
    <property type="entry name" value="GerE"/>
    <property type="match status" value="1"/>
</dbReference>
<keyword evidence="4" id="KW-0804">Transcription</keyword>
<dbReference type="InterPro" id="IPR058245">
    <property type="entry name" value="NreC/VraR/RcsB-like_REC"/>
</dbReference>
<dbReference type="Pfam" id="PF00072">
    <property type="entry name" value="Response_reg"/>
    <property type="match status" value="1"/>
</dbReference>
<dbReference type="InterPro" id="IPR039420">
    <property type="entry name" value="WalR-like"/>
</dbReference>
<dbReference type="PANTHER" id="PTHR43214:SF24">
    <property type="entry name" value="TRANSCRIPTIONAL REGULATORY PROTEIN NARL-RELATED"/>
    <property type="match status" value="1"/>
</dbReference>
<feature type="domain" description="Response regulatory" evidence="7">
    <location>
        <begin position="10"/>
        <end position="130"/>
    </location>
</feature>
<protein>
    <submittedName>
        <fullName evidence="8">DNA-binding response regulator</fullName>
    </submittedName>
</protein>
<dbReference type="CDD" id="cd17535">
    <property type="entry name" value="REC_NarL-like"/>
    <property type="match status" value="1"/>
</dbReference>
<evidence type="ECO:0000256" key="1">
    <source>
        <dbReference type="ARBA" id="ARBA00022553"/>
    </source>
</evidence>
<dbReference type="AlphaFoldDB" id="A0A919VFF2"/>
<keyword evidence="2" id="KW-0805">Transcription regulation</keyword>
<name>A0A919VFF2_9ACTN</name>
<dbReference type="GO" id="GO:0006355">
    <property type="term" value="P:regulation of DNA-templated transcription"/>
    <property type="evidence" value="ECO:0007669"/>
    <property type="project" value="InterPro"/>
</dbReference>
<comment type="caution">
    <text evidence="8">The sequence shown here is derived from an EMBL/GenBank/DDBJ whole genome shotgun (WGS) entry which is preliminary data.</text>
</comment>
<dbReference type="Proteomes" id="UP000606172">
    <property type="component" value="Unassembled WGS sequence"/>
</dbReference>
<dbReference type="SUPFAM" id="SSF46894">
    <property type="entry name" value="C-terminal effector domain of the bipartite response regulators"/>
    <property type="match status" value="1"/>
</dbReference>
<dbReference type="Gene3D" id="3.40.50.2300">
    <property type="match status" value="1"/>
</dbReference>
<evidence type="ECO:0000313" key="8">
    <source>
        <dbReference type="EMBL" id="GII96064.1"/>
    </source>
</evidence>
<evidence type="ECO:0000256" key="4">
    <source>
        <dbReference type="ARBA" id="ARBA00023163"/>
    </source>
</evidence>
<evidence type="ECO:0000256" key="3">
    <source>
        <dbReference type="ARBA" id="ARBA00023125"/>
    </source>
</evidence>
<dbReference type="SUPFAM" id="SSF52172">
    <property type="entry name" value="CheY-like"/>
    <property type="match status" value="1"/>
</dbReference>
<evidence type="ECO:0000259" key="6">
    <source>
        <dbReference type="PROSITE" id="PS50043"/>
    </source>
</evidence>
<dbReference type="PROSITE" id="PS50110">
    <property type="entry name" value="RESPONSE_REGULATORY"/>
    <property type="match status" value="1"/>
</dbReference>
<dbReference type="PROSITE" id="PS50043">
    <property type="entry name" value="HTH_LUXR_2"/>
    <property type="match status" value="1"/>
</dbReference>
<dbReference type="InterPro" id="IPR011006">
    <property type="entry name" value="CheY-like_superfamily"/>
</dbReference>
<dbReference type="InterPro" id="IPR016032">
    <property type="entry name" value="Sig_transdc_resp-reg_C-effctor"/>
</dbReference>
<feature type="modified residue" description="4-aspartylphosphate" evidence="5">
    <location>
        <position position="60"/>
    </location>
</feature>
<dbReference type="GO" id="GO:0003677">
    <property type="term" value="F:DNA binding"/>
    <property type="evidence" value="ECO:0007669"/>
    <property type="project" value="UniProtKB-KW"/>
</dbReference>
<gene>
    <name evidence="8" type="ORF">Ssi02_62950</name>
</gene>
<dbReference type="Gene3D" id="1.10.10.10">
    <property type="entry name" value="Winged helix-like DNA-binding domain superfamily/Winged helix DNA-binding domain"/>
    <property type="match status" value="1"/>
</dbReference>
<keyword evidence="1 5" id="KW-0597">Phosphoprotein</keyword>
<evidence type="ECO:0000256" key="5">
    <source>
        <dbReference type="PROSITE-ProRule" id="PRU00169"/>
    </source>
</evidence>
<feature type="domain" description="HTH luxR-type" evidence="6">
    <location>
        <begin position="150"/>
        <end position="221"/>
    </location>
</feature>
<dbReference type="InterPro" id="IPR001789">
    <property type="entry name" value="Sig_transdc_resp-reg_receiver"/>
</dbReference>
<dbReference type="SMART" id="SM00448">
    <property type="entry name" value="REC"/>
    <property type="match status" value="1"/>
</dbReference>
<proteinExistence type="predicted"/>
<dbReference type="PANTHER" id="PTHR43214">
    <property type="entry name" value="TWO-COMPONENT RESPONSE REGULATOR"/>
    <property type="match status" value="1"/>
</dbReference>
<dbReference type="EMBL" id="BOOW01000041">
    <property type="protein sequence ID" value="GII96064.1"/>
    <property type="molecule type" value="Genomic_DNA"/>
</dbReference>
<evidence type="ECO:0000256" key="2">
    <source>
        <dbReference type="ARBA" id="ARBA00023015"/>
    </source>
</evidence>
<dbReference type="CDD" id="cd06170">
    <property type="entry name" value="LuxR_C_like"/>
    <property type="match status" value="1"/>
</dbReference>
<keyword evidence="3 8" id="KW-0238">DNA-binding</keyword>
<keyword evidence="9" id="KW-1185">Reference proteome</keyword>
<dbReference type="PRINTS" id="PR00038">
    <property type="entry name" value="HTHLUXR"/>
</dbReference>
<sequence length="223" mass="24039">MTTPDRAPLRVVLAEDAVFLRQAIAEILRAEGVDVVAEVGDVPALHAAVDRHTPDVVVVDVRLPPTFQTEGLRAAAELRRTHPGTGVLVLSAHVETRYLFALLDGAPRGVGYLLKDTVSGVDAFVDALYRVRSGGYVVDRAVVDAMLAAPRQPAEVLSPAQHAVLALMAQGLSNQAIGAQLFLTLRTVEAHIRGIFVRLDLPPAPDYHRRVLAVLAYLRPESL</sequence>
<dbReference type="GO" id="GO:0000160">
    <property type="term" value="P:phosphorelay signal transduction system"/>
    <property type="evidence" value="ECO:0007669"/>
    <property type="project" value="InterPro"/>
</dbReference>
<accession>A0A919VFF2</accession>
<reference evidence="8" key="1">
    <citation type="submission" date="2021-01" db="EMBL/GenBank/DDBJ databases">
        <title>Whole genome shotgun sequence of Sinosporangium siamense NBRC 109515.</title>
        <authorList>
            <person name="Komaki H."/>
            <person name="Tamura T."/>
        </authorList>
    </citation>
    <scope>NUCLEOTIDE SEQUENCE</scope>
    <source>
        <strain evidence="8">NBRC 109515</strain>
    </source>
</reference>
<dbReference type="InterPro" id="IPR036388">
    <property type="entry name" value="WH-like_DNA-bd_sf"/>
</dbReference>
<dbReference type="InterPro" id="IPR000792">
    <property type="entry name" value="Tscrpt_reg_LuxR_C"/>
</dbReference>
<evidence type="ECO:0000313" key="9">
    <source>
        <dbReference type="Proteomes" id="UP000606172"/>
    </source>
</evidence>
<evidence type="ECO:0000259" key="7">
    <source>
        <dbReference type="PROSITE" id="PS50110"/>
    </source>
</evidence>
<dbReference type="RefSeq" id="WP_239130116.1">
    <property type="nucleotide sequence ID" value="NZ_BOOW01000041.1"/>
</dbReference>